<feature type="transmembrane region" description="Helical" evidence="1">
    <location>
        <begin position="75"/>
        <end position="94"/>
    </location>
</feature>
<organism evidence="2 3">
    <name type="scientific">Alistipes communis</name>
    <dbReference type="NCBI Taxonomy" id="2585118"/>
    <lineage>
        <taxon>Bacteria</taxon>
        <taxon>Pseudomonadati</taxon>
        <taxon>Bacteroidota</taxon>
        <taxon>Bacteroidia</taxon>
        <taxon>Bacteroidales</taxon>
        <taxon>Rikenellaceae</taxon>
        <taxon>Alistipes</taxon>
    </lineage>
</organism>
<dbReference type="KEGG" id="acou:A5CBH24_13380"/>
<dbReference type="EMBL" id="AP019735">
    <property type="protein sequence ID" value="BBL04025.1"/>
    <property type="molecule type" value="Genomic_DNA"/>
</dbReference>
<accession>A0A4Y1WTL4</accession>
<evidence type="ECO:0000256" key="1">
    <source>
        <dbReference type="SAM" id="Phobius"/>
    </source>
</evidence>
<protein>
    <submittedName>
        <fullName evidence="2">Uncharacterized protein</fullName>
    </submittedName>
</protein>
<dbReference type="RefSeq" id="WP_019130527.1">
    <property type="nucleotide sequence ID" value="NZ_AP019735.1"/>
</dbReference>
<dbReference type="GeneID" id="78342059"/>
<keyword evidence="1" id="KW-0472">Membrane</keyword>
<evidence type="ECO:0000313" key="3">
    <source>
        <dbReference type="Proteomes" id="UP000318946"/>
    </source>
</evidence>
<keyword evidence="3" id="KW-1185">Reference proteome</keyword>
<dbReference type="Proteomes" id="UP000318946">
    <property type="component" value="Chromosome"/>
</dbReference>
<dbReference type="AlphaFoldDB" id="A0A4Y1WTL4"/>
<sequence>MTESLVIAAILAICAVILWLRPQSISTLSGNPEENPELNWRAVRRIGAGGLLLLAVVIGGGSWLLLRAGVEPQTITVLGILLLFIGAIGLTAAVELCKKRKS</sequence>
<keyword evidence="1" id="KW-0812">Transmembrane</keyword>
<gene>
    <name evidence="2" type="ORF">A5CBH24_13380</name>
</gene>
<proteinExistence type="predicted"/>
<feature type="transmembrane region" description="Helical" evidence="1">
    <location>
        <begin position="46"/>
        <end position="66"/>
    </location>
</feature>
<name>A0A4Y1WTL4_9BACT</name>
<evidence type="ECO:0000313" key="2">
    <source>
        <dbReference type="EMBL" id="BBL04025.1"/>
    </source>
</evidence>
<reference evidence="3" key="1">
    <citation type="submission" date="2019-06" db="EMBL/GenBank/DDBJ databases">
        <title>Alistipes onderdonkii subsp. vulgaris subsp. nov., Alistipes dispar sp. nov. and Alistipes communis sp. nov., isolated from human faeces, and creation of Alistipes onderdonkii subsp. onderdonkii subsp. nov.</title>
        <authorList>
            <person name="Sakamoto M."/>
            <person name="Ikeyama N."/>
            <person name="Ogata Y."/>
            <person name="Suda W."/>
            <person name="Iino T."/>
            <person name="Hattori M."/>
            <person name="Ohkuma M."/>
        </authorList>
    </citation>
    <scope>NUCLEOTIDE SEQUENCE [LARGE SCALE GENOMIC DNA]</scope>
    <source>
        <strain evidence="3">5CBH24</strain>
    </source>
</reference>
<keyword evidence="1" id="KW-1133">Transmembrane helix</keyword>